<organism evidence="2 3">
    <name type="scientific">Metabacillus niabensis</name>
    <dbReference type="NCBI Taxonomy" id="324854"/>
    <lineage>
        <taxon>Bacteria</taxon>
        <taxon>Bacillati</taxon>
        <taxon>Bacillota</taxon>
        <taxon>Bacilli</taxon>
        <taxon>Bacillales</taxon>
        <taxon>Bacillaceae</taxon>
        <taxon>Metabacillus</taxon>
    </lineage>
</organism>
<sequence length="43" mass="4862">MHLAKSEALEQKSIRTNPNNKATKFMRTAYKKSSLHSKQGNGE</sequence>
<dbReference type="RefSeq" id="WP_267905706.1">
    <property type="nucleotide sequence ID" value="NZ_CADEPK010000030.1"/>
</dbReference>
<name>A0ABT9Z3S3_9BACI</name>
<protein>
    <submittedName>
        <fullName evidence="2">Uncharacterized protein</fullName>
    </submittedName>
</protein>
<gene>
    <name evidence="2" type="ORF">J2S02_002851</name>
</gene>
<comment type="caution">
    <text evidence="2">The sequence shown here is derived from an EMBL/GenBank/DDBJ whole genome shotgun (WGS) entry which is preliminary data.</text>
</comment>
<dbReference type="Proteomes" id="UP001232245">
    <property type="component" value="Unassembled WGS sequence"/>
</dbReference>
<evidence type="ECO:0000313" key="3">
    <source>
        <dbReference type="Proteomes" id="UP001232245"/>
    </source>
</evidence>
<feature type="region of interest" description="Disordered" evidence="1">
    <location>
        <begin position="1"/>
        <end position="23"/>
    </location>
</feature>
<reference evidence="2 3" key="1">
    <citation type="submission" date="2023-07" db="EMBL/GenBank/DDBJ databases">
        <title>Genomic Encyclopedia of Type Strains, Phase IV (KMG-IV): sequencing the most valuable type-strain genomes for metagenomic binning, comparative biology and taxonomic classification.</title>
        <authorList>
            <person name="Goeker M."/>
        </authorList>
    </citation>
    <scope>NUCLEOTIDE SEQUENCE [LARGE SCALE GENOMIC DNA]</scope>
    <source>
        <strain evidence="2 3">DSM 17723</strain>
    </source>
</reference>
<feature type="compositionally biased region" description="Basic and acidic residues" evidence="1">
    <location>
        <begin position="1"/>
        <end position="13"/>
    </location>
</feature>
<evidence type="ECO:0000313" key="2">
    <source>
        <dbReference type="EMBL" id="MDQ0226506.1"/>
    </source>
</evidence>
<dbReference type="EMBL" id="JAUSTZ010000005">
    <property type="protein sequence ID" value="MDQ0226506.1"/>
    <property type="molecule type" value="Genomic_DNA"/>
</dbReference>
<proteinExistence type="predicted"/>
<accession>A0ABT9Z3S3</accession>
<keyword evidence="3" id="KW-1185">Reference proteome</keyword>
<evidence type="ECO:0000256" key="1">
    <source>
        <dbReference type="SAM" id="MobiDB-lite"/>
    </source>
</evidence>